<dbReference type="InterPro" id="IPR013655">
    <property type="entry name" value="PAS_fold_3"/>
</dbReference>
<dbReference type="NCBIfam" id="TIGR00229">
    <property type="entry name" value="sensory_box"/>
    <property type="match status" value="1"/>
</dbReference>
<evidence type="ECO:0000256" key="9">
    <source>
        <dbReference type="ARBA" id="ARBA00023224"/>
    </source>
</evidence>
<dbReference type="InterPro" id="IPR004089">
    <property type="entry name" value="MCPsignal_dom"/>
</dbReference>
<evidence type="ECO:0000256" key="12">
    <source>
        <dbReference type="SAM" id="MobiDB-lite"/>
    </source>
</evidence>
<dbReference type="Pfam" id="PF00015">
    <property type="entry name" value="MCPsignal"/>
    <property type="match status" value="1"/>
</dbReference>
<dbReference type="GO" id="GO:0004888">
    <property type="term" value="F:transmembrane signaling receptor activity"/>
    <property type="evidence" value="ECO:0007669"/>
    <property type="project" value="InterPro"/>
</dbReference>
<dbReference type="KEGG" id="poj:PtoMrB4_01190"/>
<evidence type="ECO:0000256" key="3">
    <source>
        <dbReference type="ARBA" id="ARBA00022481"/>
    </source>
</evidence>
<dbReference type="CDD" id="cd06225">
    <property type="entry name" value="HAMP"/>
    <property type="match status" value="1"/>
</dbReference>
<dbReference type="EMBL" id="AP022642">
    <property type="protein sequence ID" value="BCA26142.1"/>
    <property type="molecule type" value="Genomic_DNA"/>
</dbReference>
<evidence type="ECO:0000256" key="2">
    <source>
        <dbReference type="ARBA" id="ARBA00022475"/>
    </source>
</evidence>
<evidence type="ECO:0000256" key="6">
    <source>
        <dbReference type="ARBA" id="ARBA00022692"/>
    </source>
</evidence>
<dbReference type="PROSITE" id="PS50112">
    <property type="entry name" value="PAS"/>
    <property type="match status" value="1"/>
</dbReference>
<evidence type="ECO:0000256" key="4">
    <source>
        <dbReference type="ARBA" id="ARBA00022500"/>
    </source>
</evidence>
<organism evidence="17 18">
    <name type="scientific">Metapseudomonas otitidis</name>
    <dbReference type="NCBI Taxonomy" id="319939"/>
    <lineage>
        <taxon>Bacteria</taxon>
        <taxon>Pseudomonadati</taxon>
        <taxon>Pseudomonadota</taxon>
        <taxon>Gammaproteobacteria</taxon>
        <taxon>Pseudomonadales</taxon>
        <taxon>Pseudomonadaceae</taxon>
        <taxon>Metapseudomonas</taxon>
    </lineage>
</organism>
<evidence type="ECO:0000259" key="15">
    <source>
        <dbReference type="PROSITE" id="PS50192"/>
    </source>
</evidence>
<evidence type="ECO:0000256" key="11">
    <source>
        <dbReference type="PROSITE-ProRule" id="PRU00284"/>
    </source>
</evidence>
<evidence type="ECO:0000259" key="16">
    <source>
        <dbReference type="PROSITE" id="PS50885"/>
    </source>
</evidence>
<dbReference type="SUPFAM" id="SSF58104">
    <property type="entry name" value="Methyl-accepting chemotaxis protein (MCP) signaling domain"/>
    <property type="match status" value="1"/>
</dbReference>
<keyword evidence="9 11" id="KW-0807">Transducer</keyword>
<evidence type="ECO:0000256" key="10">
    <source>
        <dbReference type="ARBA" id="ARBA00029447"/>
    </source>
</evidence>
<protein>
    <submittedName>
        <fullName evidence="17">Chemotaxis protein</fullName>
    </submittedName>
</protein>
<dbReference type="PROSITE" id="PS50192">
    <property type="entry name" value="T_SNARE"/>
    <property type="match status" value="1"/>
</dbReference>
<dbReference type="Gene3D" id="1.10.287.950">
    <property type="entry name" value="Methyl-accepting chemotaxis protein"/>
    <property type="match status" value="1"/>
</dbReference>
<comment type="subcellular location">
    <subcellularLocation>
        <location evidence="1">Cell inner membrane</location>
        <topology evidence="1">Multi-pass membrane protein</topology>
    </subcellularLocation>
</comment>
<dbReference type="Gene3D" id="3.30.450.20">
    <property type="entry name" value="PAS domain"/>
    <property type="match status" value="1"/>
</dbReference>
<dbReference type="PANTHER" id="PTHR32089">
    <property type="entry name" value="METHYL-ACCEPTING CHEMOTAXIS PROTEIN MCPB"/>
    <property type="match status" value="1"/>
</dbReference>
<proteinExistence type="inferred from homology"/>
<dbReference type="GO" id="GO:0007165">
    <property type="term" value="P:signal transduction"/>
    <property type="evidence" value="ECO:0007669"/>
    <property type="project" value="UniProtKB-KW"/>
</dbReference>
<dbReference type="GO" id="GO:0052131">
    <property type="term" value="P:positive aerotaxis"/>
    <property type="evidence" value="ECO:0007669"/>
    <property type="project" value="UniProtKB-ARBA"/>
</dbReference>
<evidence type="ECO:0000256" key="7">
    <source>
        <dbReference type="ARBA" id="ARBA00022989"/>
    </source>
</evidence>
<dbReference type="FunFam" id="1.10.287.950:FF:000001">
    <property type="entry name" value="Methyl-accepting chemotaxis sensory transducer"/>
    <property type="match status" value="1"/>
</dbReference>
<dbReference type="SMART" id="SM00283">
    <property type="entry name" value="MA"/>
    <property type="match status" value="1"/>
</dbReference>
<dbReference type="PANTHER" id="PTHR32089:SF74">
    <property type="entry name" value="METHYL-ACCEPTING CHEMOTAXIS PROTEIN AER"/>
    <property type="match status" value="1"/>
</dbReference>
<evidence type="ECO:0000256" key="5">
    <source>
        <dbReference type="ARBA" id="ARBA00022519"/>
    </source>
</evidence>
<keyword evidence="3" id="KW-0488">Methylation</keyword>
<keyword evidence="4" id="KW-0145">Chemotaxis</keyword>
<evidence type="ECO:0000313" key="17">
    <source>
        <dbReference type="EMBL" id="BCA26142.1"/>
    </source>
</evidence>
<dbReference type="InterPro" id="IPR003660">
    <property type="entry name" value="HAMP_dom"/>
</dbReference>
<dbReference type="PROSITE" id="PS50111">
    <property type="entry name" value="CHEMOTAXIS_TRANSDUC_2"/>
    <property type="match status" value="1"/>
</dbReference>
<keyword evidence="2" id="KW-1003">Cell membrane</keyword>
<accession>A0A679GBE3</accession>
<dbReference type="Pfam" id="PF08447">
    <property type="entry name" value="PAS_3"/>
    <property type="match status" value="1"/>
</dbReference>
<dbReference type="RefSeq" id="WP_142013124.1">
    <property type="nucleotide sequence ID" value="NZ_AP022642.1"/>
</dbReference>
<evidence type="ECO:0000256" key="8">
    <source>
        <dbReference type="ARBA" id="ARBA00023136"/>
    </source>
</evidence>
<keyword evidence="8" id="KW-0472">Membrane</keyword>
<dbReference type="InterPro" id="IPR004090">
    <property type="entry name" value="Chemotax_Me-accpt_rcpt"/>
</dbReference>
<evidence type="ECO:0000259" key="14">
    <source>
        <dbReference type="PROSITE" id="PS50112"/>
    </source>
</evidence>
<comment type="similarity">
    <text evidence="10">Belongs to the methyl-accepting chemotaxis (MCP) protein family.</text>
</comment>
<evidence type="ECO:0000259" key="13">
    <source>
        <dbReference type="PROSITE" id="PS50111"/>
    </source>
</evidence>
<feature type="region of interest" description="Disordered" evidence="12">
    <location>
        <begin position="264"/>
        <end position="313"/>
    </location>
</feature>
<keyword evidence="7" id="KW-1133">Transmembrane helix</keyword>
<dbReference type="CDD" id="cd11386">
    <property type="entry name" value="MCP_signal"/>
    <property type="match status" value="1"/>
</dbReference>
<dbReference type="CDD" id="cd00130">
    <property type="entry name" value="PAS"/>
    <property type="match status" value="1"/>
</dbReference>
<dbReference type="PRINTS" id="PR00260">
    <property type="entry name" value="CHEMTRNSDUCR"/>
</dbReference>
<keyword evidence="6" id="KW-0812">Transmembrane</keyword>
<evidence type="ECO:0000313" key="18">
    <source>
        <dbReference type="Proteomes" id="UP000501237"/>
    </source>
</evidence>
<feature type="domain" description="HAMP" evidence="16">
    <location>
        <begin position="192"/>
        <end position="229"/>
    </location>
</feature>
<dbReference type="GO" id="GO:0005886">
    <property type="term" value="C:plasma membrane"/>
    <property type="evidence" value="ECO:0007669"/>
    <property type="project" value="UniProtKB-SubCell"/>
</dbReference>
<dbReference type="InterPro" id="IPR000727">
    <property type="entry name" value="T_SNARE_dom"/>
</dbReference>
<name>A0A679GBE3_9GAMM</name>
<sequence>MKRNLPVTGRAVDFPADANILSTTDLKGVITHVNQDFIDISGFTREELLGRSHNMVRHPDMPPAAFEHLWQTLKAGRNWMGLVKNRCKNGDHYWVSAFVTPVVREGQVVEYQSVRTRPTREQVARAERLYAELSSGRPLRPPPLPLHLRLLGGPLLGGVLGLLTHAVLAPEGEWAALPSLLVAVLTAGAWLRWQLRPLDALLARAGAIADNPLSQAVYCQRHDEFGRLALCLQMLETEAGALVGRIAESSHLLAEHAERLAEAVSRGSAGSQRQLEETDQVAGAMSQMASSVQEVARSAQHSASAADRTDDAARLGREEVQATCERIAELDREVREAGWVVETLQARSGEIGQVLDVIRGVAEQTSLLALNAAIESARAGEAGRGFAVVADEVRALAGRTQQSTAEIHRMISALQSCSEQAMQAMRRSGERAGDSLEQARRASQALEQVNQQVAAITHMSLQIASAVEQQGAAGDEIQRSLEAIRLAADQNAASGQCSHHSAGEVAGLAVNLRQLALQFWSGRRSLS</sequence>
<dbReference type="InterPro" id="IPR035965">
    <property type="entry name" value="PAS-like_dom_sf"/>
</dbReference>
<feature type="domain" description="PAS" evidence="14">
    <location>
        <begin position="25"/>
        <end position="76"/>
    </location>
</feature>
<evidence type="ECO:0000256" key="1">
    <source>
        <dbReference type="ARBA" id="ARBA00004429"/>
    </source>
</evidence>
<dbReference type="AlphaFoldDB" id="A0A679GBE3"/>
<keyword evidence="5" id="KW-0997">Cell inner membrane</keyword>
<dbReference type="Proteomes" id="UP000501237">
    <property type="component" value="Chromosome"/>
</dbReference>
<dbReference type="FunFam" id="3.30.450.20:FF:000046">
    <property type="entry name" value="Aerotaxis sensor receptor"/>
    <property type="match status" value="1"/>
</dbReference>
<dbReference type="InterPro" id="IPR000014">
    <property type="entry name" value="PAS"/>
</dbReference>
<feature type="domain" description="T-SNARE coiled-coil homology" evidence="15">
    <location>
        <begin position="436"/>
        <end position="482"/>
    </location>
</feature>
<dbReference type="SUPFAM" id="SSF55785">
    <property type="entry name" value="PYP-like sensor domain (PAS domain)"/>
    <property type="match status" value="1"/>
</dbReference>
<gene>
    <name evidence="17" type="ORF">PtoMrB4_01190</name>
</gene>
<dbReference type="GeneID" id="57395327"/>
<feature type="domain" description="Methyl-accepting transducer" evidence="13">
    <location>
        <begin position="249"/>
        <end position="485"/>
    </location>
</feature>
<dbReference type="PROSITE" id="PS50885">
    <property type="entry name" value="HAMP"/>
    <property type="match status" value="1"/>
</dbReference>
<reference evidence="17 18" key="1">
    <citation type="journal article" date="2020" name="Microbiol. Resour. Announc.">
        <title>Complete genome sequence of Pseudomonas otitidis strain MrB4, isolated from Lake Biwa in Japan.</title>
        <authorList>
            <person name="Miyazaki K."/>
            <person name="Hase E."/>
            <person name="Maruya T."/>
        </authorList>
    </citation>
    <scope>NUCLEOTIDE SEQUENCE [LARGE SCALE GENOMIC DNA]</scope>
    <source>
        <strain evidence="17 18">MrB4</strain>
    </source>
</reference>